<name>A0ABU6X5B6_9FABA</name>
<dbReference type="SUPFAM" id="SSF47699">
    <property type="entry name" value="Bifunctional inhibitor/lipid-transfer protein/seed storage 2S albumin"/>
    <property type="match status" value="1"/>
</dbReference>
<feature type="chain" id="PRO_5047141634" description="Bifunctional inhibitor/plant lipid transfer protein/seed storage helical domain-containing protein" evidence="1">
    <location>
        <begin position="28"/>
        <end position="109"/>
    </location>
</feature>
<dbReference type="Proteomes" id="UP001341840">
    <property type="component" value="Unassembled WGS sequence"/>
</dbReference>
<accession>A0ABU6X5B6</accession>
<feature type="signal peptide" evidence="1">
    <location>
        <begin position="1"/>
        <end position="27"/>
    </location>
</feature>
<protein>
    <recommendedName>
        <fullName evidence="2">Bifunctional inhibitor/plant lipid transfer protein/seed storage helical domain-containing protein</fullName>
    </recommendedName>
</protein>
<reference evidence="3 4" key="1">
    <citation type="journal article" date="2023" name="Plants (Basel)">
        <title>Bridging the Gap: Combining Genomics and Transcriptomics Approaches to Understand Stylosanthes scabra, an Orphan Legume from the Brazilian Caatinga.</title>
        <authorList>
            <person name="Ferreira-Neto J.R.C."/>
            <person name="da Silva M.D."/>
            <person name="Binneck E."/>
            <person name="de Melo N.F."/>
            <person name="da Silva R.H."/>
            <person name="de Melo A.L.T.M."/>
            <person name="Pandolfi V."/>
            <person name="Bustamante F.O."/>
            <person name="Brasileiro-Vidal A.C."/>
            <person name="Benko-Iseppon A.M."/>
        </authorList>
    </citation>
    <scope>NUCLEOTIDE SEQUENCE [LARGE SCALE GENOMIC DNA]</scope>
    <source>
        <tissue evidence="3">Leaves</tissue>
    </source>
</reference>
<keyword evidence="1" id="KW-0732">Signal</keyword>
<keyword evidence="4" id="KW-1185">Reference proteome</keyword>
<dbReference type="Gene3D" id="1.10.110.10">
    <property type="entry name" value="Plant lipid-transfer and hydrophobic proteins"/>
    <property type="match status" value="1"/>
</dbReference>
<evidence type="ECO:0000313" key="4">
    <source>
        <dbReference type="Proteomes" id="UP001341840"/>
    </source>
</evidence>
<dbReference type="InterPro" id="IPR044741">
    <property type="entry name" value="NsLTP-like"/>
</dbReference>
<dbReference type="Pfam" id="PF14368">
    <property type="entry name" value="LTP_2"/>
    <property type="match status" value="1"/>
</dbReference>
<dbReference type="InterPro" id="IPR016140">
    <property type="entry name" value="Bifunc_inhib/LTP/seed_store"/>
</dbReference>
<dbReference type="InterPro" id="IPR036312">
    <property type="entry name" value="Bifun_inhib/LTP/seed_sf"/>
</dbReference>
<proteinExistence type="predicted"/>
<organism evidence="3 4">
    <name type="scientific">Stylosanthes scabra</name>
    <dbReference type="NCBI Taxonomy" id="79078"/>
    <lineage>
        <taxon>Eukaryota</taxon>
        <taxon>Viridiplantae</taxon>
        <taxon>Streptophyta</taxon>
        <taxon>Embryophyta</taxon>
        <taxon>Tracheophyta</taxon>
        <taxon>Spermatophyta</taxon>
        <taxon>Magnoliopsida</taxon>
        <taxon>eudicotyledons</taxon>
        <taxon>Gunneridae</taxon>
        <taxon>Pentapetalae</taxon>
        <taxon>rosids</taxon>
        <taxon>fabids</taxon>
        <taxon>Fabales</taxon>
        <taxon>Fabaceae</taxon>
        <taxon>Papilionoideae</taxon>
        <taxon>50 kb inversion clade</taxon>
        <taxon>dalbergioids sensu lato</taxon>
        <taxon>Dalbergieae</taxon>
        <taxon>Pterocarpus clade</taxon>
        <taxon>Stylosanthes</taxon>
    </lineage>
</organism>
<dbReference type="EMBL" id="JASCZI010211502">
    <property type="protein sequence ID" value="MED6193305.1"/>
    <property type="molecule type" value="Genomic_DNA"/>
</dbReference>
<dbReference type="PANTHER" id="PTHR33122:SF60">
    <property type="entry name" value="LIPID-TRANSFER PROTEIN DIR1-RELATED"/>
    <property type="match status" value="1"/>
</dbReference>
<dbReference type="PANTHER" id="PTHR33122">
    <property type="entry name" value="LIPID BINDING PROTEIN-RELATED"/>
    <property type="match status" value="1"/>
</dbReference>
<evidence type="ECO:0000313" key="3">
    <source>
        <dbReference type="EMBL" id="MED6193305.1"/>
    </source>
</evidence>
<dbReference type="SMART" id="SM00499">
    <property type="entry name" value="AAI"/>
    <property type="match status" value="1"/>
</dbReference>
<dbReference type="CDD" id="cd04660">
    <property type="entry name" value="nsLTP_like"/>
    <property type="match status" value="1"/>
</dbReference>
<evidence type="ECO:0000259" key="2">
    <source>
        <dbReference type="SMART" id="SM00499"/>
    </source>
</evidence>
<gene>
    <name evidence="3" type="ORF">PIB30_018051</name>
</gene>
<dbReference type="InterPro" id="IPR039265">
    <property type="entry name" value="DIR1-like"/>
</dbReference>
<feature type="domain" description="Bifunctional inhibitor/plant lipid transfer protein/seed storage helical" evidence="2">
    <location>
        <begin position="30"/>
        <end position="107"/>
    </location>
</feature>
<evidence type="ECO:0000256" key="1">
    <source>
        <dbReference type="SAM" id="SignalP"/>
    </source>
</evidence>
<comment type="caution">
    <text evidence="3">The sequence shown here is derived from an EMBL/GenBank/DDBJ whole genome shotgun (WGS) entry which is preliminary data.</text>
</comment>
<sequence>MMEGYTYSKNVMIMVLVMCMVGSMANGQICKMPLSGLSDCKQYASTNVANPVNPPINSPCCQAVKGADINCLCGYKNSPYLAIYQIDPVKAMQLPVKCKVKDASWQCPN</sequence>